<sequence length="728" mass="80265">MGVTSYPPENPTAPAASTATESAIPSVTSISSSFATLAASLQSNQTINASTPSKPTQTTLEGTLYQSAACDLWPATQTYTDASSQTLKPVVDSQKRPFSLAALSELNTALSAANLPLPTIDPAAWGFKGAEAPPLHLIRTAKSNKVLDKCIAHLIHRTSDIRVSLCLPYFIKNLGEAELEGYINKIFESFPLEGIMRTLRGIESDIKEFQAHPSEINGTICRWEAPDVEGTPNSIDLNQSGIQVYNLGWYNNTNAVVRPEGDSNYLLTDPWYAWYLQISSGARQFEDAQGEWGVVTAYSPDLKWDLIKTKFNPNDTVSQGECAEPGGNNNAVKIWEKFSQAQLQEHIYPAINQTIHSLKAFAEDIYVSQFNDRIERILDEKDGDCLRRFCLRRENLTVSLCGFKSFFELQELDSESQYAGALSSRQRISEVVNFLRVGLENAFSNHYNSPEMPDNSHFGVPLRNLMCAFGSSPNNNTYALPGTFDMYLGRRNGRKLTECKNYDGQNNKKICGQFRLEISTKPCTILRGSCAAIARTGKPSNNTDGVSVESIENARDEIEKGAIARKFAQNLVGETPESWKRLTQGPDGQSYDQFFCDYTNNVKVAVTTLDKEAQGVSGVDYDVPTKDLVRGINLLVQEFKQVGDENEARVSSGLWGCSWTGTGKPSIVGQGITSQTTFDNYLYYGRVTAQEYAAANGSPFGSSWPWAINVTRLYDDDPCNQFAAAAYS</sequence>
<name>A0AAV9WLT5_9PEZI</name>
<evidence type="ECO:0000313" key="3">
    <source>
        <dbReference type="Proteomes" id="UP001370758"/>
    </source>
</evidence>
<dbReference type="AlphaFoldDB" id="A0AAV9WLT5"/>
<reference evidence="2 3" key="1">
    <citation type="submission" date="2023-08" db="EMBL/GenBank/DDBJ databases">
        <authorList>
            <person name="Palmer J.M."/>
        </authorList>
    </citation>
    <scope>NUCLEOTIDE SEQUENCE [LARGE SCALE GENOMIC DNA]</scope>
    <source>
        <strain evidence="2 3">TWF481</strain>
    </source>
</reference>
<evidence type="ECO:0000256" key="1">
    <source>
        <dbReference type="SAM" id="MobiDB-lite"/>
    </source>
</evidence>
<accession>A0AAV9WLT5</accession>
<dbReference type="EMBL" id="JAVHJL010000001">
    <property type="protein sequence ID" value="KAK6511118.1"/>
    <property type="molecule type" value="Genomic_DNA"/>
</dbReference>
<proteinExistence type="predicted"/>
<comment type="caution">
    <text evidence="2">The sequence shown here is derived from an EMBL/GenBank/DDBJ whole genome shotgun (WGS) entry which is preliminary data.</text>
</comment>
<protein>
    <submittedName>
        <fullName evidence="2">Uncharacterized protein</fullName>
    </submittedName>
</protein>
<organism evidence="2 3">
    <name type="scientific">Arthrobotrys musiformis</name>
    <dbReference type="NCBI Taxonomy" id="47236"/>
    <lineage>
        <taxon>Eukaryota</taxon>
        <taxon>Fungi</taxon>
        <taxon>Dikarya</taxon>
        <taxon>Ascomycota</taxon>
        <taxon>Pezizomycotina</taxon>
        <taxon>Orbiliomycetes</taxon>
        <taxon>Orbiliales</taxon>
        <taxon>Orbiliaceae</taxon>
        <taxon>Arthrobotrys</taxon>
    </lineage>
</organism>
<feature type="region of interest" description="Disordered" evidence="1">
    <location>
        <begin position="1"/>
        <end position="21"/>
    </location>
</feature>
<feature type="compositionally biased region" description="Low complexity" evidence="1">
    <location>
        <begin position="12"/>
        <end position="21"/>
    </location>
</feature>
<evidence type="ECO:0000313" key="2">
    <source>
        <dbReference type="EMBL" id="KAK6511118.1"/>
    </source>
</evidence>
<dbReference type="Proteomes" id="UP001370758">
    <property type="component" value="Unassembled WGS sequence"/>
</dbReference>
<gene>
    <name evidence="2" type="ORF">TWF481_000040</name>
</gene>
<keyword evidence="3" id="KW-1185">Reference proteome</keyword>